<protein>
    <submittedName>
        <fullName evidence="2">Uncharacterized protein</fullName>
    </submittedName>
</protein>
<dbReference type="InterPro" id="IPR053088">
    <property type="entry name" value="Beta-glucosidase/SUN-like"/>
</dbReference>
<evidence type="ECO:0000313" key="3">
    <source>
        <dbReference type="Proteomes" id="UP000005446"/>
    </source>
</evidence>
<keyword evidence="3" id="KW-1185">Reference proteome</keyword>
<name>H0EEP6_GLAL7</name>
<reference evidence="2 3" key="1">
    <citation type="journal article" date="2012" name="Eukaryot. Cell">
        <title>Genome sequence of the fungus Glarea lozoyensis: the first genome sequence of a species from the Helotiaceae family.</title>
        <authorList>
            <person name="Youssar L."/>
            <person name="Gruening B.A."/>
            <person name="Erxleben A."/>
            <person name="Guenther S."/>
            <person name="Huettel W."/>
        </authorList>
    </citation>
    <scope>NUCLEOTIDE SEQUENCE [LARGE SCALE GENOMIC DNA]</scope>
    <source>
        <strain evidence="3">ATCC 74030 / MF5533</strain>
    </source>
</reference>
<comment type="caution">
    <text evidence="2">The sequence shown here is derived from an EMBL/GenBank/DDBJ whole genome shotgun (WGS) entry which is preliminary data.</text>
</comment>
<dbReference type="PANTHER" id="PTHR31654:SF0">
    <property type="entry name" value="SECRETED BETA-GLUCOSIDASE ADG3-RELATED"/>
    <property type="match status" value="1"/>
</dbReference>
<organism evidence="2 3">
    <name type="scientific">Glarea lozoyensis (strain ATCC 74030 / MF5533)</name>
    <dbReference type="NCBI Taxonomy" id="1104152"/>
    <lineage>
        <taxon>Eukaryota</taxon>
        <taxon>Fungi</taxon>
        <taxon>Dikarya</taxon>
        <taxon>Ascomycota</taxon>
        <taxon>Pezizomycotina</taxon>
        <taxon>Leotiomycetes</taxon>
        <taxon>Helotiales</taxon>
        <taxon>Helotiaceae</taxon>
        <taxon>Glarea</taxon>
    </lineage>
</organism>
<evidence type="ECO:0000313" key="2">
    <source>
        <dbReference type="EMBL" id="EHL02959.1"/>
    </source>
</evidence>
<dbReference type="Pfam" id="PF03856">
    <property type="entry name" value="SUN"/>
    <property type="match status" value="1"/>
</dbReference>
<accession>H0EEP6</accession>
<gene>
    <name evidence="2" type="ORF">M7I_0926</name>
</gene>
<dbReference type="OrthoDB" id="5554151at2759"/>
<dbReference type="EMBL" id="AGUE01000016">
    <property type="protein sequence ID" value="EHL02959.1"/>
    <property type="molecule type" value="Genomic_DNA"/>
</dbReference>
<dbReference type="Proteomes" id="UP000005446">
    <property type="component" value="Unassembled WGS sequence"/>
</dbReference>
<dbReference type="HOGENOM" id="CLU_1806356_0_0_1"/>
<dbReference type="PANTHER" id="PTHR31654">
    <property type="entry name" value="SECRETED BETA-GLUCOSIDASE ADG3-RELATED"/>
    <property type="match status" value="1"/>
</dbReference>
<dbReference type="AlphaFoldDB" id="H0EEP6"/>
<proteinExistence type="inferred from homology"/>
<sequence>MNGGLFCDKSGSISKPFPNKPYCVDGSGAVGVQNNAGSAVAFCQTVLPGNENMLIPTHVDDWAQLAVPNPSYWCSTAAHYYINPPGFLKVRPRTSLSSMLAAPPEALVPPNTYSKLNTKSNANSYANPYYVKHPGPNFHFNYL</sequence>
<evidence type="ECO:0000256" key="1">
    <source>
        <dbReference type="ARBA" id="ARBA00010579"/>
    </source>
</evidence>
<comment type="similarity">
    <text evidence="1">Belongs to the SUN family.</text>
</comment>
<dbReference type="InParanoid" id="H0EEP6"/>
<dbReference type="InterPro" id="IPR005556">
    <property type="entry name" value="SUN"/>
</dbReference>